<feature type="compositionally biased region" description="Basic and acidic residues" evidence="1">
    <location>
        <begin position="154"/>
        <end position="163"/>
    </location>
</feature>
<feature type="region of interest" description="Disordered" evidence="1">
    <location>
        <begin position="1"/>
        <end position="252"/>
    </location>
</feature>
<dbReference type="Proteomes" id="UP001054837">
    <property type="component" value="Unassembled WGS sequence"/>
</dbReference>
<feature type="compositionally biased region" description="Basic and acidic residues" evidence="1">
    <location>
        <begin position="103"/>
        <end position="112"/>
    </location>
</feature>
<organism evidence="2 3">
    <name type="scientific">Caerostris darwini</name>
    <dbReference type="NCBI Taxonomy" id="1538125"/>
    <lineage>
        <taxon>Eukaryota</taxon>
        <taxon>Metazoa</taxon>
        <taxon>Ecdysozoa</taxon>
        <taxon>Arthropoda</taxon>
        <taxon>Chelicerata</taxon>
        <taxon>Arachnida</taxon>
        <taxon>Araneae</taxon>
        <taxon>Araneomorphae</taxon>
        <taxon>Entelegynae</taxon>
        <taxon>Araneoidea</taxon>
        <taxon>Araneidae</taxon>
        <taxon>Caerostris</taxon>
    </lineage>
</organism>
<comment type="caution">
    <text evidence="2">The sequence shown here is derived from an EMBL/GenBank/DDBJ whole genome shotgun (WGS) entry which is preliminary data.</text>
</comment>
<dbReference type="EMBL" id="BPLQ01007582">
    <property type="protein sequence ID" value="GIY30982.1"/>
    <property type="molecule type" value="Genomic_DNA"/>
</dbReference>
<feature type="compositionally biased region" description="Basic and acidic residues" evidence="1">
    <location>
        <begin position="126"/>
        <end position="136"/>
    </location>
</feature>
<evidence type="ECO:0000313" key="2">
    <source>
        <dbReference type="EMBL" id="GIY30982.1"/>
    </source>
</evidence>
<evidence type="ECO:0000256" key="1">
    <source>
        <dbReference type="SAM" id="MobiDB-lite"/>
    </source>
</evidence>
<name>A0AAV4SBX4_9ARAC</name>
<gene>
    <name evidence="2" type="primary">AVEN_183045_2</name>
    <name evidence="2" type="ORF">CDAR_247021</name>
</gene>
<dbReference type="AlphaFoldDB" id="A0AAV4SBX4"/>
<sequence>MEPKGSPSDEEALEKLEHLKISDGSDESQRETTNKSSLSVEKGGDWRTRKSSEGWLNQKSPDTNLNREPYSRRDRTGSDTNFNREAYSRRDRTGPDTNFNREAYSRRDRTGSDSRTNAESGNWRNQRGDWRTREYSGDWLNGKSGDSRTNTRSGDWRNRESGDSRTNAASGDWRNRRYEDSRSNAGSGDWRNRECTDAYREGYSRRDRGGGDYRTNNESGSYGYQRRGDYKTNDGPSKWKNQRGLGAKETENDEPRPLWGWWTVLCDPENKNSEGLTELDIASNVLKDLCDRERSLFTSPPSFKRLDIGTTSISCYTVDCADEDSILKSAEAIRECFYYPYAMYYFISRTVSQYMHTPNGEFYRKVDRSWALVSSV</sequence>
<feature type="compositionally biased region" description="Basic and acidic residues" evidence="1">
    <location>
        <begin position="42"/>
        <end position="52"/>
    </location>
</feature>
<feature type="compositionally biased region" description="Basic and acidic residues" evidence="1">
    <location>
        <begin position="190"/>
        <end position="211"/>
    </location>
</feature>
<evidence type="ECO:0000313" key="3">
    <source>
        <dbReference type="Proteomes" id="UP001054837"/>
    </source>
</evidence>
<keyword evidence="3" id="KW-1185">Reference proteome</keyword>
<protein>
    <submittedName>
        <fullName evidence="2">Uncharacterized protein</fullName>
    </submittedName>
</protein>
<reference evidence="2 3" key="1">
    <citation type="submission" date="2021-06" db="EMBL/GenBank/DDBJ databases">
        <title>Caerostris darwini draft genome.</title>
        <authorList>
            <person name="Kono N."/>
            <person name="Arakawa K."/>
        </authorList>
    </citation>
    <scope>NUCLEOTIDE SEQUENCE [LARGE SCALE GENOMIC DNA]</scope>
</reference>
<feature type="compositionally biased region" description="Basic and acidic residues" evidence="1">
    <location>
        <begin position="173"/>
        <end position="182"/>
    </location>
</feature>
<feature type="compositionally biased region" description="Polar residues" evidence="1">
    <location>
        <begin position="54"/>
        <end position="66"/>
    </location>
</feature>
<feature type="compositionally biased region" description="Basic and acidic residues" evidence="1">
    <location>
        <begin position="13"/>
        <end position="33"/>
    </location>
</feature>
<accession>A0AAV4SBX4</accession>
<proteinExistence type="predicted"/>